<protein>
    <recommendedName>
        <fullName evidence="2 10">Ribonuclease Z</fullName>
        <shortName evidence="10">RNase Z</shortName>
        <ecNumber evidence="2 10">3.1.26.11</ecNumber>
    </recommendedName>
    <alternativeName>
        <fullName evidence="10">tRNA 3 endonuclease</fullName>
    </alternativeName>
    <alternativeName>
        <fullName evidence="10">tRNase Z</fullName>
    </alternativeName>
</protein>
<feature type="binding site" evidence="10">
    <location>
        <position position="269"/>
    </location>
    <ligand>
        <name>Zn(2+)</name>
        <dbReference type="ChEBI" id="CHEBI:29105"/>
        <label>2</label>
        <note>catalytic</note>
    </ligand>
</feature>
<dbReference type="PANTHER" id="PTHR46018">
    <property type="entry name" value="ZINC PHOSPHODIESTERASE ELAC PROTEIN 1"/>
    <property type="match status" value="1"/>
</dbReference>
<evidence type="ECO:0000256" key="5">
    <source>
        <dbReference type="ARBA" id="ARBA00022723"/>
    </source>
</evidence>
<name>A0A1I5P897_9BACI</name>
<keyword evidence="8 10" id="KW-0862">Zinc</keyword>
<gene>
    <name evidence="10 11" type="primary">rnz</name>
    <name evidence="11" type="ORF">HHA03_12250</name>
    <name evidence="12" type="ORF">SAMN05421839_11314</name>
</gene>
<feature type="binding site" evidence="10">
    <location>
        <position position="211"/>
    </location>
    <ligand>
        <name>Zn(2+)</name>
        <dbReference type="ChEBI" id="CHEBI:29105"/>
        <label>1</label>
        <note>catalytic</note>
    </ligand>
</feature>
<evidence type="ECO:0000256" key="2">
    <source>
        <dbReference type="ARBA" id="ARBA00012477"/>
    </source>
</evidence>
<feature type="active site" description="Proton acceptor" evidence="10">
    <location>
        <position position="67"/>
    </location>
</feature>
<reference evidence="11 14" key="2">
    <citation type="submission" date="2019-07" db="EMBL/GenBank/DDBJ databases">
        <title>Whole genome shotgun sequence of Halolactibacillus halophilus NBRC 100868.</title>
        <authorList>
            <person name="Hosoyama A."/>
            <person name="Uohara A."/>
            <person name="Ohji S."/>
            <person name="Ichikawa N."/>
        </authorList>
    </citation>
    <scope>NUCLEOTIDE SEQUENCE [LARGE SCALE GENOMIC DNA]</scope>
    <source>
        <strain evidence="11 14">NBRC 100868</strain>
    </source>
</reference>
<dbReference type="PANTHER" id="PTHR46018:SF2">
    <property type="entry name" value="ZINC PHOSPHODIESTERASE ELAC PROTEIN 1"/>
    <property type="match status" value="1"/>
</dbReference>
<evidence type="ECO:0000256" key="9">
    <source>
        <dbReference type="ARBA" id="ARBA00057812"/>
    </source>
</evidence>
<evidence type="ECO:0000313" key="11">
    <source>
        <dbReference type="EMBL" id="GEM01693.1"/>
    </source>
</evidence>
<evidence type="ECO:0000313" key="12">
    <source>
        <dbReference type="EMBL" id="SFP29696.1"/>
    </source>
</evidence>
<keyword evidence="14" id="KW-1185">Reference proteome</keyword>
<evidence type="ECO:0000256" key="4">
    <source>
        <dbReference type="ARBA" id="ARBA00022722"/>
    </source>
</evidence>
<dbReference type="GO" id="GO:0042802">
    <property type="term" value="F:identical protein binding"/>
    <property type="evidence" value="ECO:0007669"/>
    <property type="project" value="UniProtKB-ARBA"/>
</dbReference>
<dbReference type="GO" id="GO:0008270">
    <property type="term" value="F:zinc ion binding"/>
    <property type="evidence" value="ECO:0007669"/>
    <property type="project" value="UniProtKB-UniRule"/>
</dbReference>
<dbReference type="SUPFAM" id="SSF56281">
    <property type="entry name" value="Metallo-hydrolase/oxidoreductase"/>
    <property type="match status" value="1"/>
</dbReference>
<dbReference type="GO" id="GO:0042781">
    <property type="term" value="F:3'-tRNA processing endoribonuclease activity"/>
    <property type="evidence" value="ECO:0007669"/>
    <property type="project" value="UniProtKB-UniRule"/>
</dbReference>
<proteinExistence type="inferred from homology"/>
<sequence length="308" mass="34285">MHVTFLGTGSGLPSNTRNVSSLALDVTEKGEGVWLFDCGEATQHQILKTPIKPRKISKIFITHLHGDHIYGLPGLLSSRAFLDGTTPVDIYAPKGLQTFIETAFEISGTHLPYRLYYHDLVDGAVFRSTNFDIHVKELNHGPISFGFNVSEHNQLGELNVQKLQALGLKPSPLYQQIKAQPNTTLPDGRIIHREDVVGPDKQGRVISILGDTGPVEDLVDFIKDSQLLIHEGTYEQALVNLARSHAHSTIDEACELAKLGNVDQLIINHLSQRYDPHQLNGLLAEAQKVFNQTVFAYDFMTYTVKRRS</sequence>
<evidence type="ECO:0000256" key="1">
    <source>
        <dbReference type="ARBA" id="ARBA00011738"/>
    </source>
</evidence>
<dbReference type="OrthoDB" id="9800940at2"/>
<dbReference type="NCBIfam" id="TIGR02651">
    <property type="entry name" value="RNase_Z"/>
    <property type="match status" value="1"/>
</dbReference>
<evidence type="ECO:0000256" key="7">
    <source>
        <dbReference type="ARBA" id="ARBA00022801"/>
    </source>
</evidence>
<keyword evidence="7 10" id="KW-0378">Hydrolase</keyword>
<reference evidence="12 13" key="1">
    <citation type="submission" date="2016-10" db="EMBL/GenBank/DDBJ databases">
        <authorList>
            <person name="de Groot N.N."/>
        </authorList>
    </citation>
    <scope>NUCLEOTIDE SEQUENCE [LARGE SCALE GENOMIC DNA]</scope>
    <source>
        <strain evidence="12 13">DSM 17073</strain>
    </source>
</reference>
<keyword evidence="4 10" id="KW-0540">Nuclease</keyword>
<evidence type="ECO:0000313" key="13">
    <source>
        <dbReference type="Proteomes" id="UP000242243"/>
    </source>
</evidence>
<keyword evidence="6 10" id="KW-0255">Endonuclease</keyword>
<dbReference type="HAMAP" id="MF_01818">
    <property type="entry name" value="RNase_Z_BN"/>
    <property type="match status" value="1"/>
</dbReference>
<dbReference type="RefSeq" id="WP_089831513.1">
    <property type="nucleotide sequence ID" value="NZ_BJWI01000014.1"/>
</dbReference>
<evidence type="ECO:0000256" key="3">
    <source>
        <dbReference type="ARBA" id="ARBA00022694"/>
    </source>
</evidence>
<dbReference type="CDD" id="cd07717">
    <property type="entry name" value="RNaseZ_ZiPD-like_MBL-fold"/>
    <property type="match status" value="1"/>
</dbReference>
<dbReference type="Proteomes" id="UP000242243">
    <property type="component" value="Unassembled WGS sequence"/>
</dbReference>
<comment type="catalytic activity">
    <reaction evidence="10">
        <text>Endonucleolytic cleavage of RNA, removing extra 3' nucleotides from tRNA precursor, generating 3' termini of tRNAs. A 3'-hydroxy group is left at the tRNA terminus and a 5'-phosphoryl group is left at the trailer molecule.</text>
        <dbReference type="EC" id="3.1.26.11"/>
    </reaction>
</comment>
<dbReference type="NCBIfam" id="NF000801">
    <property type="entry name" value="PRK00055.1-3"/>
    <property type="match status" value="1"/>
</dbReference>
<dbReference type="Proteomes" id="UP000321547">
    <property type="component" value="Unassembled WGS sequence"/>
</dbReference>
<dbReference type="InterPro" id="IPR036866">
    <property type="entry name" value="RibonucZ/Hydroxyglut_hydro"/>
</dbReference>
<dbReference type="Gene3D" id="3.60.15.10">
    <property type="entry name" value="Ribonuclease Z/Hydroxyacylglutathione hydrolase-like"/>
    <property type="match status" value="1"/>
</dbReference>
<feature type="binding site" evidence="10">
    <location>
        <position position="65"/>
    </location>
    <ligand>
        <name>Zn(2+)</name>
        <dbReference type="ChEBI" id="CHEBI:29105"/>
        <label>1</label>
        <note>catalytic</note>
    </ligand>
</feature>
<dbReference type="AlphaFoldDB" id="A0A1I5P897"/>
<organism evidence="12 13">
    <name type="scientific">Halolactibacillus halophilus</name>
    <dbReference type="NCBI Taxonomy" id="306540"/>
    <lineage>
        <taxon>Bacteria</taxon>
        <taxon>Bacillati</taxon>
        <taxon>Bacillota</taxon>
        <taxon>Bacilli</taxon>
        <taxon>Bacillales</taxon>
        <taxon>Bacillaceae</taxon>
        <taxon>Halolactibacillus</taxon>
    </lineage>
</organism>
<dbReference type="EC" id="3.1.26.11" evidence="2 10"/>
<evidence type="ECO:0000256" key="6">
    <source>
        <dbReference type="ARBA" id="ARBA00022759"/>
    </source>
</evidence>
<evidence type="ECO:0000256" key="10">
    <source>
        <dbReference type="HAMAP-Rule" id="MF_01818"/>
    </source>
</evidence>
<comment type="function">
    <text evidence="9 10">Zinc phosphodiesterase, which displays some tRNA 3'-processing endonuclease activity. Probably involved in tRNA maturation, by removing a 3'-trailer from precursor tRNA.</text>
</comment>
<dbReference type="EMBL" id="BJWI01000014">
    <property type="protein sequence ID" value="GEM01693.1"/>
    <property type="molecule type" value="Genomic_DNA"/>
</dbReference>
<feature type="binding site" evidence="10">
    <location>
        <position position="140"/>
    </location>
    <ligand>
        <name>Zn(2+)</name>
        <dbReference type="ChEBI" id="CHEBI:29105"/>
        <label>1</label>
        <note>catalytic</note>
    </ligand>
</feature>
<dbReference type="InterPro" id="IPR013471">
    <property type="entry name" value="RNase_Z/BN"/>
</dbReference>
<feature type="binding site" evidence="10">
    <location>
        <position position="68"/>
    </location>
    <ligand>
        <name>Zn(2+)</name>
        <dbReference type="ChEBI" id="CHEBI:29105"/>
        <label>2</label>
        <note>catalytic</note>
    </ligand>
</feature>
<evidence type="ECO:0000313" key="14">
    <source>
        <dbReference type="Proteomes" id="UP000321547"/>
    </source>
</evidence>
<feature type="binding site" evidence="10">
    <location>
        <position position="67"/>
    </location>
    <ligand>
        <name>Zn(2+)</name>
        <dbReference type="ChEBI" id="CHEBI:29105"/>
        <label>2</label>
        <note>catalytic</note>
    </ligand>
</feature>
<feature type="binding site" evidence="10">
    <location>
        <position position="211"/>
    </location>
    <ligand>
        <name>Zn(2+)</name>
        <dbReference type="ChEBI" id="CHEBI:29105"/>
        <label>2</label>
        <note>catalytic</note>
    </ligand>
</feature>
<evidence type="ECO:0000256" key="8">
    <source>
        <dbReference type="ARBA" id="ARBA00022833"/>
    </source>
</evidence>
<keyword evidence="5 10" id="KW-0479">Metal-binding</keyword>
<dbReference type="Pfam" id="PF23023">
    <property type="entry name" value="Anti-Pycsar_Apyc1"/>
    <property type="match status" value="1"/>
</dbReference>
<comment type="cofactor">
    <cofactor evidence="10">
        <name>Zn(2+)</name>
        <dbReference type="ChEBI" id="CHEBI:29105"/>
    </cofactor>
    <text evidence="10">Binds 2 Zn(2+) ions.</text>
</comment>
<keyword evidence="3 10" id="KW-0819">tRNA processing</keyword>
<comment type="similarity">
    <text evidence="10">Belongs to the RNase Z family.</text>
</comment>
<accession>A0A1I5P897</accession>
<feature type="binding site" evidence="10">
    <location>
        <position position="63"/>
    </location>
    <ligand>
        <name>Zn(2+)</name>
        <dbReference type="ChEBI" id="CHEBI:29105"/>
        <label>1</label>
        <note>catalytic</note>
    </ligand>
</feature>
<dbReference type="FunFam" id="3.60.15.10:FF:000002">
    <property type="entry name" value="Ribonuclease Z"/>
    <property type="match status" value="1"/>
</dbReference>
<dbReference type="STRING" id="306540.SAMN05421839_11314"/>
<comment type="subunit">
    <text evidence="1 10">Homodimer.</text>
</comment>
<dbReference type="EMBL" id="FOXC01000013">
    <property type="protein sequence ID" value="SFP29696.1"/>
    <property type="molecule type" value="Genomic_DNA"/>
</dbReference>